<dbReference type="InterPro" id="IPR036390">
    <property type="entry name" value="WH_DNA-bd_sf"/>
</dbReference>
<dbReference type="InterPro" id="IPR000835">
    <property type="entry name" value="HTH_MarR-typ"/>
</dbReference>
<evidence type="ECO:0000313" key="2">
    <source>
        <dbReference type="EMBL" id="VAW08851.1"/>
    </source>
</evidence>
<dbReference type="EMBL" id="UOEK01000500">
    <property type="protein sequence ID" value="VAW08851.1"/>
    <property type="molecule type" value="Genomic_DNA"/>
</dbReference>
<dbReference type="PROSITE" id="PS50995">
    <property type="entry name" value="HTH_MARR_2"/>
    <property type="match status" value="1"/>
</dbReference>
<dbReference type="AlphaFoldDB" id="A0A3B0SR63"/>
<proteinExistence type="predicted"/>
<gene>
    <name evidence="2" type="ORF">MNBD_ACTINO02-54</name>
</gene>
<feature type="domain" description="HTH marR-type" evidence="1">
    <location>
        <begin position="5"/>
        <end position="146"/>
    </location>
</feature>
<dbReference type="Pfam" id="PF12802">
    <property type="entry name" value="MarR_2"/>
    <property type="match status" value="1"/>
</dbReference>
<dbReference type="GO" id="GO:0003700">
    <property type="term" value="F:DNA-binding transcription factor activity"/>
    <property type="evidence" value="ECO:0007669"/>
    <property type="project" value="InterPro"/>
</dbReference>
<evidence type="ECO:0000259" key="1">
    <source>
        <dbReference type="PROSITE" id="PS50995"/>
    </source>
</evidence>
<organism evidence="2">
    <name type="scientific">hydrothermal vent metagenome</name>
    <dbReference type="NCBI Taxonomy" id="652676"/>
    <lineage>
        <taxon>unclassified sequences</taxon>
        <taxon>metagenomes</taxon>
        <taxon>ecological metagenomes</taxon>
    </lineage>
</organism>
<dbReference type="InterPro" id="IPR036388">
    <property type="entry name" value="WH-like_DNA-bd_sf"/>
</dbReference>
<accession>A0A3B0SR63</accession>
<dbReference type="InterPro" id="IPR039422">
    <property type="entry name" value="MarR/SlyA-like"/>
</dbReference>
<dbReference type="GO" id="GO:0006950">
    <property type="term" value="P:response to stress"/>
    <property type="evidence" value="ECO:0007669"/>
    <property type="project" value="TreeGrafter"/>
</dbReference>
<dbReference type="Gene3D" id="1.10.10.10">
    <property type="entry name" value="Winged helix-like DNA-binding domain superfamily/Winged helix DNA-binding domain"/>
    <property type="match status" value="1"/>
</dbReference>
<dbReference type="SUPFAM" id="SSF46785">
    <property type="entry name" value="Winged helix' DNA-binding domain"/>
    <property type="match status" value="1"/>
</dbReference>
<dbReference type="SMART" id="SM00347">
    <property type="entry name" value="HTH_MARR"/>
    <property type="match status" value="1"/>
</dbReference>
<reference evidence="2" key="1">
    <citation type="submission" date="2018-06" db="EMBL/GenBank/DDBJ databases">
        <authorList>
            <person name="Zhirakovskaya E."/>
        </authorList>
    </citation>
    <scope>NUCLEOTIDE SEQUENCE</scope>
</reference>
<protein>
    <recommendedName>
        <fullName evidence="1">HTH marR-type domain-containing protein</fullName>
    </recommendedName>
</protein>
<name>A0A3B0SR63_9ZZZZ</name>
<dbReference type="PANTHER" id="PTHR33164">
    <property type="entry name" value="TRANSCRIPTIONAL REGULATOR, MARR FAMILY"/>
    <property type="match status" value="1"/>
</dbReference>
<dbReference type="PANTHER" id="PTHR33164:SF94">
    <property type="entry name" value="TRANSCRIPTIONAL REGULATORY PROTEIN-RELATED"/>
    <property type="match status" value="1"/>
</dbReference>
<sequence length="153" mass="16851">MTPDLPALFHAIVRLEIELWNAVEHRLRTEHGIALSWYETLNVVDRIESATVNDLVRELTITVGGASKLSDRIQSAGYLRRIPHPTDGRSSILELTTDGAHLLEKLRTTVARALDSLIGQAIPPDIVQRLTIDIGTLRSNLGGTTTTPESPTR</sequence>